<dbReference type="Pfam" id="PF07883">
    <property type="entry name" value="Cupin_2"/>
    <property type="match status" value="1"/>
</dbReference>
<keyword evidence="4" id="KW-1185">Reference proteome</keyword>
<reference evidence="3 4" key="1">
    <citation type="submission" date="2018-03" db="EMBL/GenBank/DDBJ databases">
        <authorList>
            <person name="Keele B.F."/>
        </authorList>
    </citation>
    <scope>NUCLEOTIDE SEQUENCE [LARGE SCALE GENOMIC DNA]</scope>
    <source>
        <strain evidence="3 4">YL28-9</strain>
    </source>
</reference>
<evidence type="ECO:0000313" key="3">
    <source>
        <dbReference type="EMBL" id="PST83131.1"/>
    </source>
</evidence>
<feature type="domain" description="Cupin type-2" evidence="2">
    <location>
        <begin position="33"/>
        <end position="100"/>
    </location>
</feature>
<accession>A0A2T3HL66</accession>
<organism evidence="3 4">
    <name type="scientific">Pedobacter yulinensis</name>
    <dbReference type="NCBI Taxonomy" id="2126353"/>
    <lineage>
        <taxon>Bacteria</taxon>
        <taxon>Pseudomonadati</taxon>
        <taxon>Bacteroidota</taxon>
        <taxon>Sphingobacteriia</taxon>
        <taxon>Sphingobacteriales</taxon>
        <taxon>Sphingobacteriaceae</taxon>
        <taxon>Pedobacter</taxon>
    </lineage>
</organism>
<proteinExistence type="predicted"/>
<dbReference type="RefSeq" id="WP_107215391.1">
    <property type="nucleotide sequence ID" value="NZ_KZ686269.1"/>
</dbReference>
<dbReference type="OrthoDB" id="9806121at2"/>
<keyword evidence="1" id="KW-0479">Metal-binding</keyword>
<protein>
    <submittedName>
        <fullName evidence="3">Cupin domain-containing protein</fullName>
    </submittedName>
</protein>
<dbReference type="InterPro" id="IPR011051">
    <property type="entry name" value="RmlC_Cupin_sf"/>
</dbReference>
<evidence type="ECO:0000259" key="2">
    <source>
        <dbReference type="Pfam" id="PF07883"/>
    </source>
</evidence>
<evidence type="ECO:0000256" key="1">
    <source>
        <dbReference type="ARBA" id="ARBA00022723"/>
    </source>
</evidence>
<evidence type="ECO:0000313" key="4">
    <source>
        <dbReference type="Proteomes" id="UP000240912"/>
    </source>
</evidence>
<dbReference type="SUPFAM" id="SSF51182">
    <property type="entry name" value="RmlC-like cupins"/>
    <property type="match status" value="1"/>
</dbReference>
<gene>
    <name evidence="3" type="ORF">C7T94_11035</name>
</gene>
<dbReference type="PANTHER" id="PTHR35848">
    <property type="entry name" value="OXALATE-BINDING PROTEIN"/>
    <property type="match status" value="1"/>
</dbReference>
<comment type="caution">
    <text evidence="3">The sequence shown here is derived from an EMBL/GenBank/DDBJ whole genome shotgun (WGS) entry which is preliminary data.</text>
</comment>
<dbReference type="GO" id="GO:0046872">
    <property type="term" value="F:metal ion binding"/>
    <property type="evidence" value="ECO:0007669"/>
    <property type="project" value="UniProtKB-KW"/>
</dbReference>
<dbReference type="EMBL" id="PYLS01000005">
    <property type="protein sequence ID" value="PST83131.1"/>
    <property type="molecule type" value="Genomic_DNA"/>
</dbReference>
<dbReference type="InterPro" id="IPR051610">
    <property type="entry name" value="GPI/OXD"/>
</dbReference>
<sequence>MKKSIHNTEHYKWGADCDGWHLLKSPTLSVIQERIPPGAGEALHYHERSQQLFYILSGTATFLVGTTTEILAAGESIHIPGGEAHLIRNDSAQLLNFLVISEPMAHGDRINL</sequence>
<dbReference type="Proteomes" id="UP000240912">
    <property type="component" value="Unassembled WGS sequence"/>
</dbReference>
<dbReference type="InterPro" id="IPR013096">
    <property type="entry name" value="Cupin_2"/>
</dbReference>
<dbReference type="PANTHER" id="PTHR35848:SF9">
    <property type="entry name" value="SLL1358 PROTEIN"/>
    <property type="match status" value="1"/>
</dbReference>
<dbReference type="AlphaFoldDB" id="A0A2T3HL66"/>
<name>A0A2T3HL66_9SPHI</name>
<dbReference type="InterPro" id="IPR014710">
    <property type="entry name" value="RmlC-like_jellyroll"/>
</dbReference>
<dbReference type="Gene3D" id="2.60.120.10">
    <property type="entry name" value="Jelly Rolls"/>
    <property type="match status" value="1"/>
</dbReference>